<feature type="region of interest" description="Disordered" evidence="1">
    <location>
        <begin position="1"/>
        <end position="66"/>
    </location>
</feature>
<name>A0A9N9CKX8_9GLOM</name>
<evidence type="ECO:0000313" key="3">
    <source>
        <dbReference type="Proteomes" id="UP000789396"/>
    </source>
</evidence>
<comment type="caution">
    <text evidence="2">The sequence shown here is derived from an EMBL/GenBank/DDBJ whole genome shotgun (WGS) entry which is preliminary data.</text>
</comment>
<feature type="compositionally biased region" description="Low complexity" evidence="1">
    <location>
        <begin position="11"/>
        <end position="66"/>
    </location>
</feature>
<feature type="non-terminal residue" evidence="2">
    <location>
        <position position="196"/>
    </location>
</feature>
<reference evidence="2" key="1">
    <citation type="submission" date="2021-06" db="EMBL/GenBank/DDBJ databases">
        <authorList>
            <person name="Kallberg Y."/>
            <person name="Tangrot J."/>
            <person name="Rosling A."/>
        </authorList>
    </citation>
    <scope>NUCLEOTIDE SEQUENCE</scope>
    <source>
        <strain evidence="2">IN212</strain>
    </source>
</reference>
<sequence>MANNDTILTHSQNTNSQNTNSQNTNSQNTNSQNTNSQNSNSQNTNSQNTNSQNNSNSQNNNSQNTQLSVHQNNDVITNTPQPSVPKNNVSTINICDFCMKSNFSNQIKHQINICDPCVRSNFSNQAISVSQINNNQIISHQVTNIPVPQNSASNQDIIATQHNSNSTTNNLGVSLNKNDSMIMQLTQNSEFENCPE</sequence>
<evidence type="ECO:0000256" key="1">
    <source>
        <dbReference type="SAM" id="MobiDB-lite"/>
    </source>
</evidence>
<proteinExistence type="predicted"/>
<organism evidence="2 3">
    <name type="scientific">Racocetra fulgida</name>
    <dbReference type="NCBI Taxonomy" id="60492"/>
    <lineage>
        <taxon>Eukaryota</taxon>
        <taxon>Fungi</taxon>
        <taxon>Fungi incertae sedis</taxon>
        <taxon>Mucoromycota</taxon>
        <taxon>Glomeromycotina</taxon>
        <taxon>Glomeromycetes</taxon>
        <taxon>Diversisporales</taxon>
        <taxon>Gigasporaceae</taxon>
        <taxon>Racocetra</taxon>
    </lineage>
</organism>
<dbReference type="Proteomes" id="UP000789396">
    <property type="component" value="Unassembled WGS sequence"/>
</dbReference>
<feature type="compositionally biased region" description="Polar residues" evidence="1">
    <location>
        <begin position="1"/>
        <end position="10"/>
    </location>
</feature>
<dbReference type="EMBL" id="CAJVPZ010009251">
    <property type="protein sequence ID" value="CAG8606978.1"/>
    <property type="molecule type" value="Genomic_DNA"/>
</dbReference>
<keyword evidence="3" id="KW-1185">Reference proteome</keyword>
<evidence type="ECO:0000313" key="2">
    <source>
        <dbReference type="EMBL" id="CAG8606978.1"/>
    </source>
</evidence>
<protein>
    <submittedName>
        <fullName evidence="2">8023_t:CDS:1</fullName>
    </submittedName>
</protein>
<accession>A0A9N9CKX8</accession>
<dbReference type="AlphaFoldDB" id="A0A9N9CKX8"/>
<gene>
    <name evidence="2" type="ORF">RFULGI_LOCUS6827</name>
</gene>